<dbReference type="AlphaFoldDB" id="A0A3L8P404"/>
<dbReference type="Proteomes" id="UP000281708">
    <property type="component" value="Unassembled WGS sequence"/>
</dbReference>
<proteinExistence type="predicted"/>
<dbReference type="OrthoDB" id="5193241at2"/>
<reference evidence="1 2" key="1">
    <citation type="submission" date="2018-10" db="EMBL/GenBank/DDBJ databases">
        <title>Marmoricola sp. 4Q3S-7 whole genome shotgun sequence.</title>
        <authorList>
            <person name="Li F."/>
        </authorList>
    </citation>
    <scope>NUCLEOTIDE SEQUENCE [LARGE SCALE GENOMIC DNA]</scope>
    <source>
        <strain evidence="1 2">4Q3S-7</strain>
    </source>
</reference>
<evidence type="ECO:0000313" key="1">
    <source>
        <dbReference type="EMBL" id="RLV50005.1"/>
    </source>
</evidence>
<accession>A0A3L8P404</accession>
<evidence type="ECO:0000313" key="2">
    <source>
        <dbReference type="Proteomes" id="UP000281708"/>
    </source>
</evidence>
<name>A0A3L8P404_9ACTN</name>
<dbReference type="RefSeq" id="WP_121805769.1">
    <property type="nucleotide sequence ID" value="NZ_RDBE01000006.1"/>
</dbReference>
<organism evidence="1 2">
    <name type="scientific">Nocardioides mangrovicus</name>
    <dbReference type="NCBI Taxonomy" id="2478913"/>
    <lineage>
        <taxon>Bacteria</taxon>
        <taxon>Bacillati</taxon>
        <taxon>Actinomycetota</taxon>
        <taxon>Actinomycetes</taxon>
        <taxon>Propionibacteriales</taxon>
        <taxon>Nocardioidaceae</taxon>
        <taxon>Nocardioides</taxon>
    </lineage>
</organism>
<gene>
    <name evidence="1" type="ORF">D9V37_09045</name>
</gene>
<keyword evidence="2" id="KW-1185">Reference proteome</keyword>
<protein>
    <submittedName>
        <fullName evidence="1">Uncharacterized protein</fullName>
    </submittedName>
</protein>
<sequence length="144" mass="15665">MSDDDALIAELREAVADGALVTDRAREAARAAFTWRTIDEELMDLVHDSAATGELRVRGAETVRAFGFQARDLGLEVELDDGVLTGQVIPTGRCRLTAVGRDAEPFVIEVDDSGFFSLPFTLTGAVRFVVEVGEDRLSTSWVSF</sequence>
<dbReference type="EMBL" id="RDBE01000006">
    <property type="protein sequence ID" value="RLV50005.1"/>
    <property type="molecule type" value="Genomic_DNA"/>
</dbReference>
<comment type="caution">
    <text evidence="1">The sequence shown here is derived from an EMBL/GenBank/DDBJ whole genome shotgun (WGS) entry which is preliminary data.</text>
</comment>